<evidence type="ECO:0000313" key="6">
    <source>
        <dbReference type="EMBL" id="AXE22983.1"/>
    </source>
</evidence>
<dbReference type="KEGG" id="sgz:C0216_05520"/>
<gene>
    <name evidence="3" type="primary">ku</name>
    <name evidence="6" type="ORF">C0216_05520</name>
</gene>
<comment type="subunit">
    <text evidence="3">Homodimer. Interacts with LigD.</text>
</comment>
<evidence type="ECO:0000313" key="7">
    <source>
        <dbReference type="Proteomes" id="UP000252004"/>
    </source>
</evidence>
<feature type="domain" description="Ku" evidence="5">
    <location>
        <begin position="52"/>
        <end position="181"/>
    </location>
</feature>
<evidence type="ECO:0000256" key="3">
    <source>
        <dbReference type="HAMAP-Rule" id="MF_01875"/>
    </source>
</evidence>
<reference evidence="6 7" key="1">
    <citation type="submission" date="2018-01" db="EMBL/GenBank/DDBJ databases">
        <title>Draft genome Sequence of streptomyces globosus LZH-48.</title>
        <authorList>
            <person name="Ran K."/>
            <person name="Li Z."/>
            <person name="Wei S."/>
            <person name="Dong R."/>
        </authorList>
    </citation>
    <scope>NUCLEOTIDE SEQUENCE [LARGE SCALE GENOMIC DNA]</scope>
    <source>
        <strain evidence="6 7">LZH-48</strain>
    </source>
</reference>
<keyword evidence="3" id="KW-0234">DNA repair</keyword>
<feature type="compositionally biased region" description="Low complexity" evidence="4">
    <location>
        <begin position="322"/>
        <end position="335"/>
    </location>
</feature>
<dbReference type="GO" id="GO:0003690">
    <property type="term" value="F:double-stranded DNA binding"/>
    <property type="evidence" value="ECO:0007669"/>
    <property type="project" value="UniProtKB-UniRule"/>
</dbReference>
<dbReference type="EMBL" id="CP030862">
    <property type="protein sequence ID" value="AXE22983.1"/>
    <property type="molecule type" value="Genomic_DNA"/>
</dbReference>
<keyword evidence="7" id="KW-1185">Reference proteome</keyword>
<dbReference type="InterPro" id="IPR016194">
    <property type="entry name" value="SPOC-like_C_dom_sf"/>
</dbReference>
<dbReference type="PANTHER" id="PTHR41251">
    <property type="entry name" value="NON-HOMOLOGOUS END JOINING PROTEIN KU"/>
    <property type="match status" value="1"/>
</dbReference>
<keyword evidence="2 3" id="KW-0233">DNA recombination</keyword>
<dbReference type="NCBIfam" id="TIGR02772">
    <property type="entry name" value="Ku_bact"/>
    <property type="match status" value="1"/>
</dbReference>
<dbReference type="OrthoDB" id="9795084at2"/>
<dbReference type="GO" id="GO:0006310">
    <property type="term" value="P:DNA recombination"/>
    <property type="evidence" value="ECO:0007669"/>
    <property type="project" value="UniProtKB-KW"/>
</dbReference>
<dbReference type="PANTHER" id="PTHR41251:SF1">
    <property type="entry name" value="NON-HOMOLOGOUS END JOINING PROTEIN KU"/>
    <property type="match status" value="1"/>
</dbReference>
<dbReference type="FunFam" id="2.40.290.10:FF:000004">
    <property type="entry name" value="Non-homologous end joining protein Ku"/>
    <property type="match status" value="1"/>
</dbReference>
<comment type="function">
    <text evidence="3">With LigD forms a non-homologous end joining (NHEJ) DNA repair enzyme, which repairs dsDNA breaks with reduced fidelity. Binds linear dsDNA with 5'- and 3'- overhangs but not closed circular dsDNA nor ssDNA. Recruits and stimulates the ligase activity of LigD.</text>
</comment>
<comment type="similarity">
    <text evidence="3">Belongs to the prokaryotic Ku family.</text>
</comment>
<feature type="compositionally biased region" description="Low complexity" evidence="4">
    <location>
        <begin position="343"/>
        <end position="364"/>
    </location>
</feature>
<dbReference type="InterPro" id="IPR009187">
    <property type="entry name" value="Prok_Ku"/>
</dbReference>
<dbReference type="RefSeq" id="WP_114054173.1">
    <property type="nucleotide sequence ID" value="NZ_CP030862.1"/>
</dbReference>
<dbReference type="Proteomes" id="UP000252004">
    <property type="component" value="Chromosome"/>
</dbReference>
<name>A0A344TWG2_9ACTN</name>
<keyword evidence="1 3" id="KW-0238">DNA-binding</keyword>
<dbReference type="SMART" id="SM00559">
    <property type="entry name" value="Ku78"/>
    <property type="match status" value="1"/>
</dbReference>
<evidence type="ECO:0000256" key="4">
    <source>
        <dbReference type="SAM" id="MobiDB-lite"/>
    </source>
</evidence>
<dbReference type="SUPFAM" id="SSF100939">
    <property type="entry name" value="SPOC domain-like"/>
    <property type="match status" value="1"/>
</dbReference>
<dbReference type="AlphaFoldDB" id="A0A344TWG2"/>
<proteinExistence type="inferred from homology"/>
<dbReference type="Pfam" id="PF02735">
    <property type="entry name" value="Ku"/>
    <property type="match status" value="1"/>
</dbReference>
<dbReference type="InterPro" id="IPR006164">
    <property type="entry name" value="DNA_bd_Ku70/Ku80"/>
</dbReference>
<dbReference type="HAMAP" id="MF_01875">
    <property type="entry name" value="Prokaryotic_Ku"/>
    <property type="match status" value="1"/>
</dbReference>
<evidence type="ECO:0000256" key="2">
    <source>
        <dbReference type="ARBA" id="ARBA00023172"/>
    </source>
</evidence>
<evidence type="ECO:0000259" key="5">
    <source>
        <dbReference type="SMART" id="SM00559"/>
    </source>
</evidence>
<dbReference type="Gene3D" id="2.40.290.10">
    <property type="match status" value="1"/>
</dbReference>
<accession>A0A344TWG2</accession>
<organism evidence="6 7">
    <name type="scientific">Streptomyces globosus</name>
    <dbReference type="NCBI Taxonomy" id="68209"/>
    <lineage>
        <taxon>Bacteria</taxon>
        <taxon>Bacillati</taxon>
        <taxon>Actinomycetota</taxon>
        <taxon>Actinomycetes</taxon>
        <taxon>Kitasatosporales</taxon>
        <taxon>Streptomycetaceae</taxon>
        <taxon>Streptomyces</taxon>
    </lineage>
</organism>
<protein>
    <recommendedName>
        <fullName evidence="3">Non-homologous end joining protein Ku</fullName>
    </recommendedName>
</protein>
<feature type="region of interest" description="Disordered" evidence="4">
    <location>
        <begin position="254"/>
        <end position="373"/>
    </location>
</feature>
<keyword evidence="3" id="KW-0227">DNA damage</keyword>
<dbReference type="GO" id="GO:0006303">
    <property type="term" value="P:double-strand break repair via nonhomologous end joining"/>
    <property type="evidence" value="ECO:0007669"/>
    <property type="project" value="UniProtKB-UniRule"/>
</dbReference>
<dbReference type="CDD" id="cd00789">
    <property type="entry name" value="KU_like"/>
    <property type="match status" value="1"/>
</dbReference>
<feature type="compositionally biased region" description="Basic and acidic residues" evidence="4">
    <location>
        <begin position="266"/>
        <end position="277"/>
    </location>
</feature>
<sequence>MRSIWNGAISFGLVSIPIKLVNATESHAISFRQIHLEDGGRVRYRKVCELDGEELSGAEIGKGYEEADGSIIPITDEDLAQLPISTAKTIEIVSFVPADEIDPLQMDAAYYLAANGATAAKPYTLLREALKRSRRVAIAKFALRGRERLGMLRVVDDVIAMHGLLWPDEIRRPEGVAPESSVAVRDAELDLADALMATLGEVEMSSLKDEYREAVEAMIEAKAGGAFEPPSEAEVQPAGGKVIDLMAALEKSVKAAKASREGTPQEGKEGKAGKEEREEREEAEVTPMRRTRKTAPAAPKAVGGKKSTAARSQPATAKARKSTSTSASGKSTAKASETKASRTKASATKSTAKTAAGKTAAAKKAAPRKRSSA</sequence>
<feature type="compositionally biased region" description="Low complexity" evidence="4">
    <location>
        <begin position="294"/>
        <end position="306"/>
    </location>
</feature>
<evidence type="ECO:0000256" key="1">
    <source>
        <dbReference type="ARBA" id="ARBA00023125"/>
    </source>
</evidence>